<evidence type="ECO:0000313" key="1">
    <source>
        <dbReference type="EMBL" id="AFL54311.1"/>
    </source>
</evidence>
<dbReference type="Proteomes" id="UP000006180">
    <property type="component" value="Chromosome"/>
</dbReference>
<sequence length="103" mass="10705">MEGGFPSGPFEIVMLPLTRKGPDLSQAFIEPAGGCGRAAALPPQSRANRSRRCSQSLQAADTAAKKCHFDASPGRDIQRAVGIAIFGPHVPASACFRGFPAPG</sequence>
<evidence type="ECO:0000313" key="2">
    <source>
        <dbReference type="Proteomes" id="UP000006180"/>
    </source>
</evidence>
<gene>
    <name evidence="1" type="ORF">USDA257_c58000</name>
</gene>
<dbReference type="KEGG" id="sfd:USDA257_c58000"/>
<reference evidence="1 2" key="1">
    <citation type="journal article" date="2012" name="J. Bacteriol.">
        <title>Complete genome sequence of the broad-host-range strain Sinorhizobium fredii USDA257.</title>
        <authorList>
            <person name="Schuldes J."/>
            <person name="Rodriguez Orbegoso M."/>
            <person name="Schmeisser C."/>
            <person name="Krishnan H.B."/>
            <person name="Daniel R."/>
            <person name="Streit W.R."/>
        </authorList>
    </citation>
    <scope>NUCLEOTIDE SEQUENCE [LARGE SCALE GENOMIC DNA]</scope>
    <source>
        <strain evidence="1 2">USDA 257</strain>
    </source>
</reference>
<dbReference type="STRING" id="1185652.USDA257_c58000"/>
<dbReference type="HOGENOM" id="CLU_2261955_0_0_5"/>
<organism evidence="1 2">
    <name type="scientific">Sinorhizobium fredii (strain USDA 257)</name>
    <dbReference type="NCBI Taxonomy" id="1185652"/>
    <lineage>
        <taxon>Bacteria</taxon>
        <taxon>Pseudomonadati</taxon>
        <taxon>Pseudomonadota</taxon>
        <taxon>Alphaproteobacteria</taxon>
        <taxon>Hyphomicrobiales</taxon>
        <taxon>Rhizobiaceae</taxon>
        <taxon>Sinorhizobium/Ensifer group</taxon>
        <taxon>Sinorhizobium</taxon>
    </lineage>
</organism>
<dbReference type="EMBL" id="CP003563">
    <property type="protein sequence ID" value="AFL54311.1"/>
    <property type="molecule type" value="Genomic_DNA"/>
</dbReference>
<dbReference type="AlphaFoldDB" id="I3XEK5"/>
<proteinExistence type="predicted"/>
<dbReference type="PATRIC" id="fig|1185652.3.peg.6022"/>
<protein>
    <submittedName>
        <fullName evidence="1">Uncharacterized protein</fullName>
    </submittedName>
</protein>
<accession>I3XEK5</accession>
<name>I3XEK5_SINF2</name>